<feature type="chain" id="PRO_5002045068" description="C2H2-type domain-containing protein" evidence="1">
    <location>
        <begin position="22"/>
        <end position="76"/>
    </location>
</feature>
<evidence type="ECO:0008006" key="3">
    <source>
        <dbReference type="Google" id="ProtNLM"/>
    </source>
</evidence>
<evidence type="ECO:0000313" key="2">
    <source>
        <dbReference type="EMBL" id="JAE28534.1"/>
    </source>
</evidence>
<keyword evidence="1" id="KW-0732">Signal</keyword>
<accession>A0A0A9GYB4</accession>
<organism evidence="2">
    <name type="scientific">Arundo donax</name>
    <name type="common">Giant reed</name>
    <name type="synonym">Donax arundinaceus</name>
    <dbReference type="NCBI Taxonomy" id="35708"/>
    <lineage>
        <taxon>Eukaryota</taxon>
        <taxon>Viridiplantae</taxon>
        <taxon>Streptophyta</taxon>
        <taxon>Embryophyta</taxon>
        <taxon>Tracheophyta</taxon>
        <taxon>Spermatophyta</taxon>
        <taxon>Magnoliopsida</taxon>
        <taxon>Liliopsida</taxon>
        <taxon>Poales</taxon>
        <taxon>Poaceae</taxon>
        <taxon>PACMAD clade</taxon>
        <taxon>Arundinoideae</taxon>
        <taxon>Arundineae</taxon>
        <taxon>Arundo</taxon>
    </lineage>
</organism>
<dbReference type="AlphaFoldDB" id="A0A0A9GYB4"/>
<reference evidence="2" key="1">
    <citation type="submission" date="2014-09" db="EMBL/GenBank/DDBJ databases">
        <authorList>
            <person name="Magalhaes I.L.F."/>
            <person name="Oliveira U."/>
            <person name="Santos F.R."/>
            <person name="Vidigal T.H.D.A."/>
            <person name="Brescovit A.D."/>
            <person name="Santos A.J."/>
        </authorList>
    </citation>
    <scope>NUCLEOTIDE SEQUENCE</scope>
    <source>
        <tissue evidence="2">Shoot tissue taken approximately 20 cm above the soil surface</tissue>
    </source>
</reference>
<feature type="signal peptide" evidence="1">
    <location>
        <begin position="1"/>
        <end position="21"/>
    </location>
</feature>
<proteinExistence type="predicted"/>
<evidence type="ECO:0000256" key="1">
    <source>
        <dbReference type="SAM" id="SignalP"/>
    </source>
</evidence>
<name>A0A0A9GYB4_ARUDO</name>
<dbReference type="EMBL" id="GBRH01169362">
    <property type="protein sequence ID" value="JAE28534.1"/>
    <property type="molecule type" value="Transcribed_RNA"/>
</dbReference>
<sequence length="76" mass="8850">MIVKLIETVSTSIHLLLWVHAITGNSLPYFCSMLPVKVLLNKICCPDKFFCNSNFWMLYHESRHTIQEIPMLKVDP</sequence>
<reference evidence="2" key="2">
    <citation type="journal article" date="2015" name="Data Brief">
        <title>Shoot transcriptome of the giant reed, Arundo donax.</title>
        <authorList>
            <person name="Barrero R.A."/>
            <person name="Guerrero F.D."/>
            <person name="Moolhuijzen P."/>
            <person name="Goolsby J.A."/>
            <person name="Tidwell J."/>
            <person name="Bellgard S.E."/>
            <person name="Bellgard M.I."/>
        </authorList>
    </citation>
    <scope>NUCLEOTIDE SEQUENCE</scope>
    <source>
        <tissue evidence="2">Shoot tissue taken approximately 20 cm above the soil surface</tissue>
    </source>
</reference>
<protein>
    <recommendedName>
        <fullName evidence="3">C2H2-type domain-containing protein</fullName>
    </recommendedName>
</protein>